<evidence type="ECO:0000256" key="11">
    <source>
        <dbReference type="ARBA" id="ARBA00023204"/>
    </source>
</evidence>
<evidence type="ECO:0000256" key="5">
    <source>
        <dbReference type="ARBA" id="ARBA00022723"/>
    </source>
</evidence>
<dbReference type="InterPro" id="IPR036388">
    <property type="entry name" value="WH-like_DNA-bd_sf"/>
</dbReference>
<dbReference type="GO" id="GO:0006308">
    <property type="term" value="P:DNA catabolic process"/>
    <property type="evidence" value="ECO:0007669"/>
    <property type="project" value="UniProtKB-UniRule"/>
</dbReference>
<dbReference type="Gene3D" id="1.10.150.110">
    <property type="entry name" value="DNA polymerase beta, N-terminal domain-like"/>
    <property type="match status" value="1"/>
</dbReference>
<feature type="non-terminal residue" evidence="17">
    <location>
        <position position="263"/>
    </location>
</feature>
<keyword evidence="5 14" id="KW-0479">Metal-binding</keyword>
<evidence type="ECO:0000313" key="17">
    <source>
        <dbReference type="EMBL" id="ORY30635.1"/>
    </source>
</evidence>
<evidence type="ECO:0000256" key="1">
    <source>
        <dbReference type="ARBA" id="ARBA00001946"/>
    </source>
</evidence>
<keyword evidence="11 14" id="KW-0234">DNA repair</keyword>
<dbReference type="InterPro" id="IPR033309">
    <property type="entry name" value="Mus81"/>
</dbReference>
<keyword evidence="4 14" id="KW-0540">Nuclease</keyword>
<keyword evidence="13" id="KW-0469">Meiosis</keyword>
<comment type="subunit">
    <text evidence="14">Interacts with EME1.</text>
</comment>
<keyword evidence="9 14" id="KW-0460">Magnesium</keyword>
<dbReference type="GO" id="GO:0048476">
    <property type="term" value="C:Holliday junction resolvase complex"/>
    <property type="evidence" value="ECO:0007669"/>
    <property type="project" value="UniProtKB-UniRule"/>
</dbReference>
<dbReference type="GO" id="GO:0048257">
    <property type="term" value="F:3'-flap endonuclease activity"/>
    <property type="evidence" value="ECO:0007669"/>
    <property type="project" value="TreeGrafter"/>
</dbReference>
<evidence type="ECO:0000313" key="18">
    <source>
        <dbReference type="Proteomes" id="UP000193920"/>
    </source>
</evidence>
<evidence type="ECO:0000256" key="2">
    <source>
        <dbReference type="ARBA" id="ARBA00004123"/>
    </source>
</evidence>
<dbReference type="FunFam" id="1.10.10.10:FF:000307">
    <property type="entry name" value="Crossover junction endonuclease MUS81"/>
    <property type="match status" value="1"/>
</dbReference>
<dbReference type="GO" id="GO:0008821">
    <property type="term" value="F:crossover junction DNA endonuclease activity"/>
    <property type="evidence" value="ECO:0007669"/>
    <property type="project" value="UniProtKB-UniRule"/>
</dbReference>
<keyword evidence="7 14" id="KW-0227">DNA damage</keyword>
<dbReference type="Gene3D" id="1.10.10.10">
    <property type="entry name" value="Winged helix-like DNA-binding domain superfamily/Winged helix DNA-binding domain"/>
    <property type="match status" value="1"/>
</dbReference>
<gene>
    <name evidence="17" type="ORF">LY90DRAFT_387718</name>
</gene>
<dbReference type="InterPro" id="IPR047417">
    <property type="entry name" value="WHD_MUS81"/>
</dbReference>
<dbReference type="Proteomes" id="UP000193920">
    <property type="component" value="Unassembled WGS sequence"/>
</dbReference>
<sequence length="263" mass="29879">MITSSENNNNNNDINDNDNQINNTSDKKIPTLLSLAKIWLTEWTELEKKRRIGANLSRLYFTFAKALESVRNSKDEDIKTLKDLGKLKGIGNFILGKITKRLEEYQSKTGQIIIENLEVNISVNKPKNNNTNNNNNKPKRKVKKKKEYVPAFRSGSYAILVALYDYTSSSSKSDSMLEPFLTKAEIIRYGQPYCSSSFTVPVNGTHFTAWSSMKELIRRELVGKMGSPPKYFLTDEGVELAKRLVEVTDKLNPLNTSEVINEN</sequence>
<dbReference type="STRING" id="1754190.A0A1Y2B972"/>
<keyword evidence="6 14" id="KW-0255">Endonuclease</keyword>
<dbReference type="GO" id="GO:0000727">
    <property type="term" value="P:double-strand break repair via break-induced replication"/>
    <property type="evidence" value="ECO:0007669"/>
    <property type="project" value="UniProtKB-UniRule"/>
</dbReference>
<evidence type="ECO:0000256" key="10">
    <source>
        <dbReference type="ARBA" id="ARBA00023172"/>
    </source>
</evidence>
<organism evidence="17 18">
    <name type="scientific">Neocallimastix californiae</name>
    <dbReference type="NCBI Taxonomy" id="1754190"/>
    <lineage>
        <taxon>Eukaryota</taxon>
        <taxon>Fungi</taxon>
        <taxon>Fungi incertae sedis</taxon>
        <taxon>Chytridiomycota</taxon>
        <taxon>Chytridiomycota incertae sedis</taxon>
        <taxon>Neocallimastigomycetes</taxon>
        <taxon>Neocallimastigales</taxon>
        <taxon>Neocallimastigaceae</taxon>
        <taxon>Neocallimastix</taxon>
    </lineage>
</organism>
<evidence type="ECO:0000259" key="16">
    <source>
        <dbReference type="Pfam" id="PF21136"/>
    </source>
</evidence>
<dbReference type="PANTHER" id="PTHR13451">
    <property type="entry name" value="CLASS II CROSSOVER JUNCTION ENDONUCLEASE MUS81"/>
    <property type="match status" value="1"/>
</dbReference>
<dbReference type="SUPFAM" id="SSF47802">
    <property type="entry name" value="DNA polymerase beta, N-terminal domain-like"/>
    <property type="match status" value="1"/>
</dbReference>
<feature type="domain" description="MUS81 winged helix" evidence="16">
    <location>
        <begin position="150"/>
        <end position="244"/>
    </location>
</feature>
<comment type="subcellular location">
    <subcellularLocation>
        <location evidence="2 14">Nucleus</location>
    </subcellularLocation>
</comment>
<reference evidence="17 18" key="1">
    <citation type="submission" date="2016-08" db="EMBL/GenBank/DDBJ databases">
        <title>A Parts List for Fungal Cellulosomes Revealed by Comparative Genomics.</title>
        <authorList>
            <consortium name="DOE Joint Genome Institute"/>
            <person name="Haitjema C.H."/>
            <person name="Gilmore S.P."/>
            <person name="Henske J.K."/>
            <person name="Solomon K.V."/>
            <person name="De Groot R."/>
            <person name="Kuo A."/>
            <person name="Mondo S.J."/>
            <person name="Salamov A.A."/>
            <person name="Labutti K."/>
            <person name="Zhao Z."/>
            <person name="Chiniquy J."/>
            <person name="Barry K."/>
            <person name="Brewer H.M."/>
            <person name="Purvine S.O."/>
            <person name="Wright A.T."/>
            <person name="Boxma B."/>
            <person name="Van Alen T."/>
            <person name="Hackstein J.H."/>
            <person name="Baker S.E."/>
            <person name="Grigoriev I.V."/>
            <person name="O'Malley M.A."/>
        </authorList>
    </citation>
    <scope>NUCLEOTIDE SEQUENCE [LARGE SCALE GENOMIC DNA]</scope>
    <source>
        <strain evidence="17 18">G1</strain>
    </source>
</reference>
<evidence type="ECO:0000256" key="9">
    <source>
        <dbReference type="ARBA" id="ARBA00022842"/>
    </source>
</evidence>
<accession>A0A1Y2B972</accession>
<keyword evidence="18" id="KW-1185">Reference proteome</keyword>
<dbReference type="GO" id="GO:0003677">
    <property type="term" value="F:DNA binding"/>
    <property type="evidence" value="ECO:0007669"/>
    <property type="project" value="UniProtKB-UniRule"/>
</dbReference>
<dbReference type="EC" id="3.1.22.-" evidence="14"/>
<evidence type="ECO:0000256" key="12">
    <source>
        <dbReference type="ARBA" id="ARBA00023242"/>
    </source>
</evidence>
<comment type="similarity">
    <text evidence="3 14">Belongs to the XPF family.</text>
</comment>
<keyword evidence="12 14" id="KW-0539">Nucleus</keyword>
<keyword evidence="10 14" id="KW-0233">DNA recombination</keyword>
<feature type="region of interest" description="Disordered" evidence="15">
    <location>
        <begin position="123"/>
        <end position="145"/>
    </location>
</feature>
<evidence type="ECO:0000256" key="7">
    <source>
        <dbReference type="ARBA" id="ARBA00022763"/>
    </source>
</evidence>
<comment type="function">
    <text evidence="14">Interacts with EME1 to form a DNA structure-specific endonuclease with substrate preference for branched DNA structures with a 5'-end at the branch nick. Typical substrates include 3'-flap structures, D-loops, replication forks and nicked Holliday junctions. May be required in mitosis for the processing of stalled or collapsed replication fork intermediates. May be required in meiosis for the repair of meiosis-specific double strand breaks subsequent to single-end invasion (SEI).</text>
</comment>
<evidence type="ECO:0000256" key="3">
    <source>
        <dbReference type="ARBA" id="ARBA00010015"/>
    </source>
</evidence>
<evidence type="ECO:0000256" key="6">
    <source>
        <dbReference type="ARBA" id="ARBA00022759"/>
    </source>
</evidence>
<evidence type="ECO:0000256" key="8">
    <source>
        <dbReference type="ARBA" id="ARBA00022801"/>
    </source>
</evidence>
<dbReference type="OrthoDB" id="5963188at2759"/>
<comment type="caution">
    <text evidence="17">The sequence shown here is derived from an EMBL/GenBank/DDBJ whole genome shotgun (WGS) entry which is preliminary data.</text>
</comment>
<evidence type="ECO:0000256" key="14">
    <source>
        <dbReference type="RuleBase" id="RU369042"/>
    </source>
</evidence>
<dbReference type="GO" id="GO:0000712">
    <property type="term" value="P:resolution of meiotic recombination intermediates"/>
    <property type="evidence" value="ECO:0007669"/>
    <property type="project" value="TreeGrafter"/>
</dbReference>
<protein>
    <recommendedName>
        <fullName evidence="14">Crossover junction endonuclease MUS81</fullName>
        <ecNumber evidence="14">3.1.22.-</ecNumber>
    </recommendedName>
</protein>
<dbReference type="Pfam" id="PF21136">
    <property type="entry name" value="WHD_MUS81"/>
    <property type="match status" value="1"/>
</dbReference>
<dbReference type="CDD" id="cd21036">
    <property type="entry name" value="WH_MUS81"/>
    <property type="match status" value="1"/>
</dbReference>
<feature type="compositionally biased region" description="Low complexity" evidence="15">
    <location>
        <begin position="123"/>
        <end position="136"/>
    </location>
</feature>
<dbReference type="GO" id="GO:0005634">
    <property type="term" value="C:nucleus"/>
    <property type="evidence" value="ECO:0007669"/>
    <property type="project" value="UniProtKB-SubCell"/>
</dbReference>
<feature type="region of interest" description="Disordered" evidence="15">
    <location>
        <begin position="1"/>
        <end position="23"/>
    </location>
</feature>
<evidence type="ECO:0000256" key="4">
    <source>
        <dbReference type="ARBA" id="ARBA00022722"/>
    </source>
</evidence>
<dbReference type="GO" id="GO:0046872">
    <property type="term" value="F:metal ion binding"/>
    <property type="evidence" value="ECO:0007669"/>
    <property type="project" value="UniProtKB-UniRule"/>
</dbReference>
<feature type="compositionally biased region" description="Low complexity" evidence="15">
    <location>
        <begin position="7"/>
        <end position="23"/>
    </location>
</feature>
<proteinExistence type="inferred from homology"/>
<keyword evidence="8 14" id="KW-0378">Hydrolase</keyword>
<dbReference type="EMBL" id="MCOG01000173">
    <property type="protein sequence ID" value="ORY30635.1"/>
    <property type="molecule type" value="Genomic_DNA"/>
</dbReference>
<evidence type="ECO:0000256" key="15">
    <source>
        <dbReference type="SAM" id="MobiDB-lite"/>
    </source>
</evidence>
<dbReference type="PANTHER" id="PTHR13451:SF0">
    <property type="entry name" value="CROSSOVER JUNCTION ENDONUCLEASE MUS81"/>
    <property type="match status" value="1"/>
</dbReference>
<name>A0A1Y2B972_9FUNG</name>
<dbReference type="InterPro" id="IPR027421">
    <property type="entry name" value="DNA_pol_lamdba_lyase_dom_sf"/>
</dbReference>
<dbReference type="GO" id="GO:0031573">
    <property type="term" value="P:mitotic intra-S DNA damage checkpoint signaling"/>
    <property type="evidence" value="ECO:0007669"/>
    <property type="project" value="TreeGrafter"/>
</dbReference>
<evidence type="ECO:0000256" key="13">
    <source>
        <dbReference type="ARBA" id="ARBA00023254"/>
    </source>
</evidence>
<comment type="cofactor">
    <cofactor evidence="1 14">
        <name>Mg(2+)</name>
        <dbReference type="ChEBI" id="CHEBI:18420"/>
    </cofactor>
</comment>
<dbReference type="AlphaFoldDB" id="A0A1Y2B972"/>